<name>A0A5C3LD02_COPMA</name>
<keyword evidence="3 4" id="KW-0687">Ribonucleoprotein</keyword>
<dbReference type="OrthoDB" id="275000at2759"/>
<keyword evidence="2 4" id="KW-0689">Ribosomal protein</keyword>
<dbReference type="PANTHER" id="PTHR14413">
    <property type="entry name" value="RIBOSOMAL PROTEIN L17"/>
    <property type="match status" value="1"/>
</dbReference>
<dbReference type="GO" id="GO:0005762">
    <property type="term" value="C:mitochondrial large ribosomal subunit"/>
    <property type="evidence" value="ECO:0007669"/>
    <property type="project" value="TreeGrafter"/>
</dbReference>
<dbReference type="STRING" id="230819.A0A5C3LD02"/>
<dbReference type="HAMAP" id="MF_01368">
    <property type="entry name" value="Ribosomal_bL17"/>
    <property type="match status" value="1"/>
</dbReference>
<dbReference type="InterPro" id="IPR047859">
    <property type="entry name" value="Ribosomal_bL17_CS"/>
</dbReference>
<dbReference type="InterPro" id="IPR000456">
    <property type="entry name" value="Ribosomal_bL17"/>
</dbReference>
<dbReference type="Pfam" id="PF01196">
    <property type="entry name" value="Ribosomal_L17"/>
    <property type="match status" value="1"/>
</dbReference>
<evidence type="ECO:0000256" key="1">
    <source>
        <dbReference type="ARBA" id="ARBA00008777"/>
    </source>
</evidence>
<evidence type="ECO:0000313" key="7">
    <source>
        <dbReference type="Proteomes" id="UP000307440"/>
    </source>
</evidence>
<evidence type="ECO:0000313" key="6">
    <source>
        <dbReference type="EMBL" id="TFK30522.1"/>
    </source>
</evidence>
<evidence type="ECO:0000256" key="5">
    <source>
        <dbReference type="SAM" id="MobiDB-lite"/>
    </source>
</evidence>
<dbReference type="GO" id="GO:0003735">
    <property type="term" value="F:structural constituent of ribosome"/>
    <property type="evidence" value="ECO:0007669"/>
    <property type="project" value="InterPro"/>
</dbReference>
<dbReference type="NCBIfam" id="TIGR00059">
    <property type="entry name" value="L17"/>
    <property type="match status" value="1"/>
</dbReference>
<comment type="similarity">
    <text evidence="1 4">Belongs to the bacterial ribosomal protein bL17 family.</text>
</comment>
<dbReference type="SUPFAM" id="SSF64263">
    <property type="entry name" value="Prokaryotic ribosomal protein L17"/>
    <property type="match status" value="1"/>
</dbReference>
<reference evidence="6 7" key="1">
    <citation type="journal article" date="2019" name="Nat. Ecol. Evol.">
        <title>Megaphylogeny resolves global patterns of mushroom evolution.</title>
        <authorList>
            <person name="Varga T."/>
            <person name="Krizsan K."/>
            <person name="Foldi C."/>
            <person name="Dima B."/>
            <person name="Sanchez-Garcia M."/>
            <person name="Sanchez-Ramirez S."/>
            <person name="Szollosi G.J."/>
            <person name="Szarkandi J.G."/>
            <person name="Papp V."/>
            <person name="Albert L."/>
            <person name="Andreopoulos W."/>
            <person name="Angelini C."/>
            <person name="Antonin V."/>
            <person name="Barry K.W."/>
            <person name="Bougher N.L."/>
            <person name="Buchanan P."/>
            <person name="Buyck B."/>
            <person name="Bense V."/>
            <person name="Catcheside P."/>
            <person name="Chovatia M."/>
            <person name="Cooper J."/>
            <person name="Damon W."/>
            <person name="Desjardin D."/>
            <person name="Finy P."/>
            <person name="Geml J."/>
            <person name="Haridas S."/>
            <person name="Hughes K."/>
            <person name="Justo A."/>
            <person name="Karasinski D."/>
            <person name="Kautmanova I."/>
            <person name="Kiss B."/>
            <person name="Kocsube S."/>
            <person name="Kotiranta H."/>
            <person name="LaButti K.M."/>
            <person name="Lechner B.E."/>
            <person name="Liimatainen K."/>
            <person name="Lipzen A."/>
            <person name="Lukacs Z."/>
            <person name="Mihaltcheva S."/>
            <person name="Morgado L.N."/>
            <person name="Niskanen T."/>
            <person name="Noordeloos M.E."/>
            <person name="Ohm R.A."/>
            <person name="Ortiz-Santana B."/>
            <person name="Ovrebo C."/>
            <person name="Racz N."/>
            <person name="Riley R."/>
            <person name="Savchenko A."/>
            <person name="Shiryaev A."/>
            <person name="Soop K."/>
            <person name="Spirin V."/>
            <person name="Szebenyi C."/>
            <person name="Tomsovsky M."/>
            <person name="Tulloss R.E."/>
            <person name="Uehling J."/>
            <person name="Grigoriev I.V."/>
            <person name="Vagvolgyi C."/>
            <person name="Papp T."/>
            <person name="Martin F.M."/>
            <person name="Miettinen O."/>
            <person name="Hibbett D.S."/>
            <person name="Nagy L.G."/>
        </authorList>
    </citation>
    <scope>NUCLEOTIDE SEQUENCE [LARGE SCALE GENOMIC DNA]</scope>
    <source>
        <strain evidence="6 7">CBS 121175</strain>
    </source>
</reference>
<keyword evidence="7" id="KW-1185">Reference proteome</keyword>
<dbReference type="GO" id="GO:0006412">
    <property type="term" value="P:translation"/>
    <property type="evidence" value="ECO:0007669"/>
    <property type="project" value="InterPro"/>
</dbReference>
<organism evidence="6 7">
    <name type="scientific">Coprinopsis marcescibilis</name>
    <name type="common">Agaric fungus</name>
    <name type="synonym">Psathyrella marcescibilis</name>
    <dbReference type="NCBI Taxonomy" id="230819"/>
    <lineage>
        <taxon>Eukaryota</taxon>
        <taxon>Fungi</taxon>
        <taxon>Dikarya</taxon>
        <taxon>Basidiomycota</taxon>
        <taxon>Agaricomycotina</taxon>
        <taxon>Agaricomycetes</taxon>
        <taxon>Agaricomycetidae</taxon>
        <taxon>Agaricales</taxon>
        <taxon>Agaricineae</taxon>
        <taxon>Psathyrellaceae</taxon>
        <taxon>Coprinopsis</taxon>
    </lineage>
</organism>
<evidence type="ECO:0000256" key="4">
    <source>
        <dbReference type="RuleBase" id="RU000660"/>
    </source>
</evidence>
<evidence type="ECO:0000256" key="3">
    <source>
        <dbReference type="ARBA" id="ARBA00023274"/>
    </source>
</evidence>
<accession>A0A5C3LD02</accession>
<protein>
    <submittedName>
        <fullName evidence="6">Ribosomal protein L17</fullName>
    </submittedName>
</protein>
<dbReference type="Proteomes" id="UP000307440">
    <property type="component" value="Unassembled WGS sequence"/>
</dbReference>
<dbReference type="PROSITE" id="PS01167">
    <property type="entry name" value="RIBOSOMAL_L17"/>
    <property type="match status" value="1"/>
</dbReference>
<proteinExistence type="inferred from homology"/>
<dbReference type="EMBL" id="ML210146">
    <property type="protein sequence ID" value="TFK30522.1"/>
    <property type="molecule type" value="Genomic_DNA"/>
</dbReference>
<dbReference type="InterPro" id="IPR036373">
    <property type="entry name" value="Ribosomal_bL17_sf"/>
</dbReference>
<sequence>MKHGIAFRKHSRTSSHRMLMLRNLVTSLFEHERIKTTLPKAKDTARLAEKIITMGKKGSAGSESRASAFLLKPIALQKLIETYTKRYADRPGGYTRVLKLGNRKGDNAPAAILELVDNPQDMRWEMTARAAGWDIVQNQLGKEGLGSLIKNGAQDAEGILKSAKEGKTDVLRPMTAWNVQKLLKYRGPTSLQELGQRAKEHADQLLATPLALKTLYEAKKEKDNRNSAPRPIAGRKHVGETRSVLDIARGRLGHERPQPSKILTLQTAFNGKYKQRSHP</sequence>
<gene>
    <name evidence="6" type="ORF">FA15DRAFT_662490</name>
</gene>
<dbReference type="AlphaFoldDB" id="A0A5C3LD02"/>
<dbReference type="Gene3D" id="3.90.1030.10">
    <property type="entry name" value="Ribosomal protein L17"/>
    <property type="match status" value="1"/>
</dbReference>
<dbReference type="PANTHER" id="PTHR14413:SF16">
    <property type="entry name" value="LARGE RIBOSOMAL SUBUNIT PROTEIN BL17M"/>
    <property type="match status" value="1"/>
</dbReference>
<evidence type="ECO:0000256" key="2">
    <source>
        <dbReference type="ARBA" id="ARBA00022980"/>
    </source>
</evidence>
<feature type="region of interest" description="Disordered" evidence="5">
    <location>
        <begin position="220"/>
        <end position="240"/>
    </location>
</feature>